<evidence type="ECO:0000313" key="4">
    <source>
        <dbReference type="EMBL" id="TDE17992.1"/>
    </source>
</evidence>
<dbReference type="Proteomes" id="UP000294850">
    <property type="component" value="Unassembled WGS sequence"/>
</dbReference>
<evidence type="ECO:0000256" key="1">
    <source>
        <dbReference type="ARBA" id="ARBA00004196"/>
    </source>
</evidence>
<evidence type="ECO:0000313" key="5">
    <source>
        <dbReference type="Proteomes" id="UP000294850"/>
    </source>
</evidence>
<keyword evidence="2" id="KW-0175">Coiled coil</keyword>
<reference evidence="4 5" key="1">
    <citation type="submission" date="2019-03" db="EMBL/GenBank/DDBJ databases">
        <title>Dyadobacter AR-3-6 sp. nov., isolated from arctic soil.</title>
        <authorList>
            <person name="Chaudhary D.K."/>
        </authorList>
    </citation>
    <scope>NUCLEOTIDE SEQUENCE [LARGE SCALE GENOMIC DNA]</scope>
    <source>
        <strain evidence="4 5">AR-3-6</strain>
    </source>
</reference>
<keyword evidence="5" id="KW-1185">Reference proteome</keyword>
<dbReference type="InterPro" id="IPR050465">
    <property type="entry name" value="UPF0194_transport"/>
</dbReference>
<comment type="caution">
    <text evidence="4">The sequence shown here is derived from an EMBL/GenBank/DDBJ whole genome shotgun (WGS) entry which is preliminary data.</text>
</comment>
<dbReference type="Pfam" id="PF25954">
    <property type="entry name" value="Beta-barrel_RND_2"/>
    <property type="match status" value="1"/>
</dbReference>
<dbReference type="InterPro" id="IPR058792">
    <property type="entry name" value="Beta-barrel_RND_2"/>
</dbReference>
<evidence type="ECO:0000259" key="3">
    <source>
        <dbReference type="Pfam" id="PF25954"/>
    </source>
</evidence>
<feature type="domain" description="CusB-like beta-barrel" evidence="3">
    <location>
        <begin position="232"/>
        <end position="301"/>
    </location>
</feature>
<proteinExistence type="predicted"/>
<name>A0A4R5DU28_9BACT</name>
<dbReference type="RefSeq" id="WP_131955466.1">
    <property type="nucleotide sequence ID" value="NZ_SMFL01000001.1"/>
</dbReference>
<dbReference type="AlphaFoldDB" id="A0A4R5DU28"/>
<dbReference type="PANTHER" id="PTHR32347:SF14">
    <property type="entry name" value="EFFLUX SYSTEM COMPONENT YKNX-RELATED"/>
    <property type="match status" value="1"/>
</dbReference>
<dbReference type="OrthoDB" id="869610at2"/>
<accession>A0A4R5DU28</accession>
<gene>
    <name evidence="4" type="ORF">E0F88_00055</name>
</gene>
<organism evidence="4 5">
    <name type="scientific">Dyadobacter psychrotolerans</name>
    <dbReference type="NCBI Taxonomy" id="2541721"/>
    <lineage>
        <taxon>Bacteria</taxon>
        <taxon>Pseudomonadati</taxon>
        <taxon>Bacteroidota</taxon>
        <taxon>Cytophagia</taxon>
        <taxon>Cytophagales</taxon>
        <taxon>Spirosomataceae</taxon>
        <taxon>Dyadobacter</taxon>
    </lineage>
</organism>
<dbReference type="GO" id="GO:0030313">
    <property type="term" value="C:cell envelope"/>
    <property type="evidence" value="ECO:0007669"/>
    <property type="project" value="UniProtKB-SubCell"/>
</dbReference>
<protein>
    <submittedName>
        <fullName evidence="4">HlyD family efflux transporter periplasmic adaptor subunit</fullName>
    </submittedName>
</protein>
<dbReference type="Gene3D" id="2.40.50.100">
    <property type="match status" value="1"/>
</dbReference>
<dbReference type="EMBL" id="SMFL01000001">
    <property type="protein sequence ID" value="TDE17992.1"/>
    <property type="molecule type" value="Genomic_DNA"/>
</dbReference>
<dbReference type="SUPFAM" id="SSF111369">
    <property type="entry name" value="HlyD-like secretion proteins"/>
    <property type="match status" value="1"/>
</dbReference>
<dbReference type="Gene3D" id="2.40.30.170">
    <property type="match status" value="1"/>
</dbReference>
<evidence type="ECO:0000256" key="2">
    <source>
        <dbReference type="ARBA" id="ARBA00023054"/>
    </source>
</evidence>
<dbReference type="PANTHER" id="PTHR32347">
    <property type="entry name" value="EFFLUX SYSTEM COMPONENT YKNX-RELATED"/>
    <property type="match status" value="1"/>
</dbReference>
<comment type="subcellular location">
    <subcellularLocation>
        <location evidence="1">Cell envelope</location>
    </subcellularLocation>
</comment>
<sequence length="360" mass="40810">MLSRFIAYTILTCLCVSCRKSEEKTRPLTGTITESVYASGVIKGKNQYQVYSTVNGLVEKILVSEGDLVKKGTPVIQLVRRIAIMNAENAGLLAAYSSVSSNKERLHELENNISLARLKMENDASLLERQKNLWTQKIGTRFDYEQRELGYSNSLNAYESAKLRYAETLKQLRFQEQQSRKNLQIVQTSANDYIIKSERDGQVYDILKKAGEMVTPQTAVAIIGDADRFLIELQIDEFDIAKVKTGQKMVVNMDSYRGKIFEAKVTRIIPYMNERSKSFTIEAMFVKAPPTLYPNLTCEANIVISQKDKALTIPRDYLLDGGYVLLERDKKQKVSTGLMDYKRVEILSGLLGNENLIKPQ</sequence>